<dbReference type="Gene3D" id="3.30.40.10">
    <property type="entry name" value="Zinc/RING finger domain, C3HC4 (zinc finger)"/>
    <property type="match status" value="1"/>
</dbReference>
<protein>
    <recommendedName>
        <fullName evidence="2">RBR-type E3 ubiquitin transferase</fullName>
        <ecNumber evidence="2">2.3.2.31</ecNumber>
    </recommendedName>
</protein>
<dbReference type="SMART" id="SM00647">
    <property type="entry name" value="IBR"/>
    <property type="match status" value="2"/>
</dbReference>
<keyword evidence="6" id="KW-0863">Zinc-finger</keyword>
<evidence type="ECO:0000256" key="4">
    <source>
        <dbReference type="ARBA" id="ARBA00022723"/>
    </source>
</evidence>
<feature type="domain" description="RING-type" evidence="10">
    <location>
        <begin position="255"/>
        <end position="495"/>
    </location>
</feature>
<dbReference type="PANTHER" id="PTHR11685">
    <property type="entry name" value="RBR FAMILY RING FINGER AND IBR DOMAIN-CONTAINING"/>
    <property type="match status" value="1"/>
</dbReference>
<feature type="domain" description="RWD" evidence="9">
    <location>
        <begin position="47"/>
        <end position="188"/>
    </location>
</feature>
<evidence type="ECO:0000313" key="11">
    <source>
        <dbReference type="EMBL" id="CAD8588201.1"/>
    </source>
</evidence>
<name>A0A6U0F553_9CHLO</name>
<reference evidence="11" key="1">
    <citation type="submission" date="2021-01" db="EMBL/GenBank/DDBJ databases">
        <authorList>
            <person name="Corre E."/>
            <person name="Pelletier E."/>
            <person name="Niang G."/>
            <person name="Scheremetjew M."/>
            <person name="Finn R."/>
            <person name="Kale V."/>
            <person name="Holt S."/>
            <person name="Cochrane G."/>
            <person name="Meng A."/>
            <person name="Brown T."/>
            <person name="Cohen L."/>
        </authorList>
    </citation>
    <scope>NUCLEOTIDE SEQUENCE</scope>
    <source>
        <strain evidence="11">Clade-D-RCC2572</strain>
    </source>
</reference>
<dbReference type="PROSITE" id="PS00518">
    <property type="entry name" value="ZF_RING_1"/>
    <property type="match status" value="1"/>
</dbReference>
<dbReference type="Gene3D" id="3.10.110.10">
    <property type="entry name" value="Ubiquitin Conjugating Enzyme"/>
    <property type="match status" value="1"/>
</dbReference>
<keyword evidence="8" id="KW-0862">Zinc</keyword>
<dbReference type="Pfam" id="PF05773">
    <property type="entry name" value="RWD"/>
    <property type="match status" value="1"/>
</dbReference>
<dbReference type="GO" id="GO:0061630">
    <property type="term" value="F:ubiquitin protein ligase activity"/>
    <property type="evidence" value="ECO:0007669"/>
    <property type="project" value="UniProtKB-EC"/>
</dbReference>
<organism evidence="11">
    <name type="scientific">Ostreococcus mediterraneus</name>
    <dbReference type="NCBI Taxonomy" id="1486918"/>
    <lineage>
        <taxon>Eukaryota</taxon>
        <taxon>Viridiplantae</taxon>
        <taxon>Chlorophyta</taxon>
        <taxon>Mamiellophyceae</taxon>
        <taxon>Mamiellales</taxon>
        <taxon>Bathycoccaceae</taxon>
        <taxon>Ostreococcus</taxon>
    </lineage>
</organism>
<keyword evidence="7" id="KW-0833">Ubl conjugation pathway</keyword>
<evidence type="ECO:0000256" key="6">
    <source>
        <dbReference type="ARBA" id="ARBA00022771"/>
    </source>
</evidence>
<dbReference type="SUPFAM" id="SSF54495">
    <property type="entry name" value="UBC-like"/>
    <property type="match status" value="1"/>
</dbReference>
<dbReference type="InterPro" id="IPR016135">
    <property type="entry name" value="UBQ-conjugating_enzyme/RWD"/>
</dbReference>
<dbReference type="AlphaFoldDB" id="A0A6U0F553"/>
<dbReference type="Pfam" id="PF01485">
    <property type="entry name" value="IBR"/>
    <property type="match status" value="1"/>
</dbReference>
<dbReference type="SMART" id="SM00591">
    <property type="entry name" value="RWD"/>
    <property type="match status" value="1"/>
</dbReference>
<dbReference type="InterPro" id="IPR013083">
    <property type="entry name" value="Znf_RING/FYVE/PHD"/>
</dbReference>
<dbReference type="PROSITE" id="PS50908">
    <property type="entry name" value="RWD"/>
    <property type="match status" value="1"/>
</dbReference>
<dbReference type="InterPro" id="IPR002867">
    <property type="entry name" value="IBR_dom"/>
</dbReference>
<evidence type="ECO:0000256" key="2">
    <source>
        <dbReference type="ARBA" id="ARBA00012251"/>
    </source>
</evidence>
<dbReference type="CDD" id="cd20341">
    <property type="entry name" value="BRcat_RBR_RNF14"/>
    <property type="match status" value="1"/>
</dbReference>
<evidence type="ECO:0000256" key="3">
    <source>
        <dbReference type="ARBA" id="ARBA00022679"/>
    </source>
</evidence>
<keyword evidence="3" id="KW-0808">Transferase</keyword>
<evidence type="ECO:0000256" key="7">
    <source>
        <dbReference type="ARBA" id="ARBA00022786"/>
    </source>
</evidence>
<keyword evidence="5" id="KW-0677">Repeat</keyword>
<dbReference type="GO" id="GO:0008270">
    <property type="term" value="F:zinc ion binding"/>
    <property type="evidence" value="ECO:0007669"/>
    <property type="project" value="UniProtKB-KW"/>
</dbReference>
<dbReference type="InterPro" id="IPR044066">
    <property type="entry name" value="TRIAD_supradom"/>
</dbReference>
<dbReference type="SUPFAM" id="SSF57850">
    <property type="entry name" value="RING/U-box"/>
    <property type="match status" value="4"/>
</dbReference>
<dbReference type="EMBL" id="HBEW01008096">
    <property type="protein sequence ID" value="CAD8588201.1"/>
    <property type="molecule type" value="Transcribed_RNA"/>
</dbReference>
<dbReference type="Gene3D" id="2.20.25.20">
    <property type="match status" value="1"/>
</dbReference>
<dbReference type="EC" id="2.3.2.31" evidence="2"/>
<dbReference type="PROSITE" id="PS51873">
    <property type="entry name" value="TRIAD"/>
    <property type="match status" value="1"/>
</dbReference>
<accession>A0A6U0F553</accession>
<proteinExistence type="predicted"/>
<comment type="catalytic activity">
    <reaction evidence="1">
        <text>[E2 ubiquitin-conjugating enzyme]-S-ubiquitinyl-L-cysteine + [acceptor protein]-L-lysine = [E2 ubiquitin-conjugating enzyme]-L-cysteine + [acceptor protein]-N(6)-ubiquitinyl-L-lysine.</text>
        <dbReference type="EC" id="2.3.2.31"/>
    </reaction>
</comment>
<dbReference type="InterPro" id="IPR031127">
    <property type="entry name" value="E3_UB_ligase_RBR"/>
</dbReference>
<gene>
    <name evidence="11" type="ORF">OMED0929_LOCUS6838</name>
</gene>
<dbReference type="Gene3D" id="1.20.120.1750">
    <property type="match status" value="1"/>
</dbReference>
<dbReference type="InterPro" id="IPR006575">
    <property type="entry name" value="RWD_dom"/>
</dbReference>
<dbReference type="GO" id="GO:0016567">
    <property type="term" value="P:protein ubiquitination"/>
    <property type="evidence" value="ECO:0007669"/>
    <property type="project" value="InterPro"/>
</dbReference>
<evidence type="ECO:0000259" key="10">
    <source>
        <dbReference type="PROSITE" id="PS51873"/>
    </source>
</evidence>
<evidence type="ECO:0000256" key="1">
    <source>
        <dbReference type="ARBA" id="ARBA00001798"/>
    </source>
</evidence>
<dbReference type="Pfam" id="PF26200">
    <property type="entry name" value="Rcat_RNF216"/>
    <property type="match status" value="1"/>
</dbReference>
<keyword evidence="4" id="KW-0479">Metal-binding</keyword>
<dbReference type="InterPro" id="IPR017907">
    <property type="entry name" value="Znf_RING_CS"/>
</dbReference>
<evidence type="ECO:0000256" key="5">
    <source>
        <dbReference type="ARBA" id="ARBA00022737"/>
    </source>
</evidence>
<dbReference type="CDD" id="cd23820">
    <property type="entry name" value="RWD_RNF14"/>
    <property type="match status" value="1"/>
</dbReference>
<sequence>MWARALDERLARATASASRDELSRLSLDDDADAVRKRYEDNVEAQTRELEALVAVFAERTFGEDAEKIRSALESGETVELESDVSAPYPRIELALSVDMDDDACVRVICADGTLEVRALPMIFLDVTLPREYPSATGPIFMLRCDWLSSSHLSALCARLDAIVEEETTRGEPVLFELAEYLQSNALREVLLNDDGALDLDASAPLGWGTSDDDDTSMTFEVDMRAIAMARDVQEAEFSILRADASARRRAFLDSTNNNCCVCLADDILGRDLRRPSGCQHCLCVDCVSRMASVHVRDGSVTRLICPKPGCSSTFSPLIMREVLSNEDYEKYDTMLLSKTLDAMPDLVYCPRCEHPVLEDEGDGTHCGRCPGCMYAFCTLCRDAYHPPSIECLNPQQKLAVLEARRVGDEKMSAEALRKYREDLADAAAQAYVTQKGRLCPTCGAGVVKNEGCNKMTCACGSYFCWLCGDKLSGDGYAHFRNVDGEEGTSACRLFDLEEIERFEREMANMHLNGGRGVNYGDAGPRGRPADIVQCIRCKAANGRFDNNNHVTCWACQTSFCAACRAVVPRGSNHYGPGAGKCKQHAPIAR</sequence>
<evidence type="ECO:0000259" key="9">
    <source>
        <dbReference type="PROSITE" id="PS50908"/>
    </source>
</evidence>
<evidence type="ECO:0000256" key="8">
    <source>
        <dbReference type="ARBA" id="ARBA00022833"/>
    </source>
</evidence>